<dbReference type="PRINTS" id="PR00325">
    <property type="entry name" value="GERMIN"/>
</dbReference>
<dbReference type="AlphaFoldDB" id="A0AAV7DVZ6"/>
<feature type="binding site" evidence="9">
    <location>
        <position position="186"/>
    </location>
    <ligand>
        <name>oxalate</name>
        <dbReference type="ChEBI" id="CHEBI:30623"/>
    </ligand>
</feature>
<sequence length="287" mass="30977">MRTWDLFGDAVNTEIQDATKANDDCKCVKDIYGDRDKIRNRLHWIYMVELSVEKKHYVSPMLAKKKKMASFGVILLLSAVTLMFCFFSPTRSDPDSLQDFCVADLSSKVAVNGFPCKPNSAVTSDDFYFAGLAKEGNVSANPFGAAVTLGSVATFPGLNTLGIAMNRVDFAPGGISMPHTHPRATEMVFVLKGRLLVGFVSSANVLYSKVVKPGELFVIPMGLIHFQQNLGKGKAQAVTVFNSQNGGAVLLSPGLFGAKPGIPSSVLAKAFRVDEKLVNDIKSKFGA</sequence>
<evidence type="ECO:0000313" key="16">
    <source>
        <dbReference type="Proteomes" id="UP000825729"/>
    </source>
</evidence>
<reference evidence="15 16" key="1">
    <citation type="submission" date="2021-07" db="EMBL/GenBank/DDBJ databases">
        <title>The Aristolochia fimbriata genome: insights into angiosperm evolution, floral development and chemical biosynthesis.</title>
        <authorList>
            <person name="Jiao Y."/>
        </authorList>
    </citation>
    <scope>NUCLEOTIDE SEQUENCE [LARGE SCALE GENOMIC DNA]</scope>
    <source>
        <strain evidence="15">IBCAS-2021</strain>
        <tissue evidence="15">Leaf</tissue>
    </source>
</reference>
<proteinExistence type="inferred from homology"/>
<dbReference type="FunFam" id="2.60.120.10:FF:000025">
    <property type="entry name" value="germin-like protein subfamily 2 member 1"/>
    <property type="match status" value="1"/>
</dbReference>
<evidence type="ECO:0000256" key="11">
    <source>
        <dbReference type="PIRSR" id="PIRSR601929-3"/>
    </source>
</evidence>
<feature type="binding site" evidence="10">
    <location>
        <position position="186"/>
    </location>
    <ligand>
        <name>Mn(2+)</name>
        <dbReference type="ChEBI" id="CHEBI:29035"/>
    </ligand>
</feature>
<feature type="binding site" evidence="10">
    <location>
        <position position="225"/>
    </location>
    <ligand>
        <name>Mn(2+)</name>
        <dbReference type="ChEBI" id="CHEBI:29035"/>
    </ligand>
</feature>
<keyword evidence="7 11" id="KW-1015">Disulfide bond</keyword>
<evidence type="ECO:0000256" key="3">
    <source>
        <dbReference type="ARBA" id="ARBA00022523"/>
    </source>
</evidence>
<dbReference type="SMART" id="SM00835">
    <property type="entry name" value="Cupin_1"/>
    <property type="match status" value="1"/>
</dbReference>
<dbReference type="GO" id="GO:2000280">
    <property type="term" value="P:regulation of root development"/>
    <property type="evidence" value="ECO:0007669"/>
    <property type="project" value="UniProtKB-ARBA"/>
</dbReference>
<evidence type="ECO:0000256" key="2">
    <source>
        <dbReference type="ARBA" id="ARBA00007456"/>
    </source>
</evidence>
<keyword evidence="5 9" id="KW-0479">Metal-binding</keyword>
<keyword evidence="13" id="KW-1133">Transmembrane helix</keyword>
<evidence type="ECO:0000256" key="9">
    <source>
        <dbReference type="PIRSR" id="PIRSR601929-1"/>
    </source>
</evidence>
<feature type="binding site" evidence="10">
    <location>
        <position position="179"/>
    </location>
    <ligand>
        <name>Mn(2+)</name>
        <dbReference type="ChEBI" id="CHEBI:29035"/>
    </ligand>
</feature>
<gene>
    <name evidence="15" type="ORF">H6P81_020319</name>
</gene>
<dbReference type="Pfam" id="PF00190">
    <property type="entry name" value="Cupin_1"/>
    <property type="match status" value="1"/>
</dbReference>
<dbReference type="InterPro" id="IPR006045">
    <property type="entry name" value="Cupin_1"/>
</dbReference>
<keyword evidence="3 12" id="KW-0052">Apoplast</keyword>
<keyword evidence="4 12" id="KW-0964">Secreted</keyword>
<dbReference type="GO" id="GO:0010497">
    <property type="term" value="P:plasmodesmata-mediated intercellular transport"/>
    <property type="evidence" value="ECO:0007669"/>
    <property type="project" value="UniProtKB-ARBA"/>
</dbReference>
<evidence type="ECO:0000256" key="10">
    <source>
        <dbReference type="PIRSR" id="PIRSR601929-2"/>
    </source>
</evidence>
<dbReference type="PANTHER" id="PTHR31238">
    <property type="entry name" value="GERMIN-LIKE PROTEIN SUBFAMILY 3 MEMBER 3"/>
    <property type="match status" value="1"/>
</dbReference>
<keyword evidence="13" id="KW-0472">Membrane</keyword>
<feature type="transmembrane region" description="Helical" evidence="13">
    <location>
        <begin position="69"/>
        <end position="89"/>
    </location>
</feature>
<dbReference type="GO" id="GO:0009506">
    <property type="term" value="C:plasmodesma"/>
    <property type="evidence" value="ECO:0007669"/>
    <property type="project" value="UniProtKB-ARBA"/>
</dbReference>
<feature type="disulfide bond" evidence="11">
    <location>
        <begin position="101"/>
        <end position="116"/>
    </location>
</feature>
<dbReference type="Proteomes" id="UP000825729">
    <property type="component" value="Unassembled WGS sequence"/>
</dbReference>
<dbReference type="GO" id="GO:0030145">
    <property type="term" value="F:manganese ion binding"/>
    <property type="evidence" value="ECO:0007669"/>
    <property type="project" value="UniProtKB-UniRule"/>
</dbReference>
<comment type="similarity">
    <text evidence="2 12">Belongs to the germin family.</text>
</comment>
<protein>
    <recommendedName>
        <fullName evidence="12">Germin-like protein</fullName>
    </recommendedName>
</protein>
<evidence type="ECO:0000256" key="1">
    <source>
        <dbReference type="ARBA" id="ARBA00004271"/>
    </source>
</evidence>
<dbReference type="InterPro" id="IPR019780">
    <property type="entry name" value="Germin_Mn-BS"/>
</dbReference>
<dbReference type="PROSITE" id="PS00725">
    <property type="entry name" value="GERMIN"/>
    <property type="match status" value="1"/>
</dbReference>
<keyword evidence="13" id="KW-0812">Transmembrane</keyword>
<evidence type="ECO:0000313" key="15">
    <source>
        <dbReference type="EMBL" id="KAG9440154.1"/>
    </source>
</evidence>
<comment type="caution">
    <text evidence="15">The sequence shown here is derived from an EMBL/GenBank/DDBJ whole genome shotgun (WGS) entry which is preliminary data.</text>
</comment>
<dbReference type="InterPro" id="IPR001929">
    <property type="entry name" value="Germin"/>
</dbReference>
<evidence type="ECO:0000256" key="5">
    <source>
        <dbReference type="ARBA" id="ARBA00022723"/>
    </source>
</evidence>
<keyword evidence="8 9" id="KW-0464">Manganese</keyword>
<accession>A0AAV7DVZ6</accession>
<evidence type="ECO:0000256" key="13">
    <source>
        <dbReference type="SAM" id="Phobius"/>
    </source>
</evidence>
<evidence type="ECO:0000256" key="7">
    <source>
        <dbReference type="ARBA" id="ARBA00023157"/>
    </source>
</evidence>
<name>A0AAV7DVZ6_ARIFI</name>
<dbReference type="EMBL" id="JAINDJ010000008">
    <property type="protein sequence ID" value="KAG9440154.1"/>
    <property type="molecule type" value="Genomic_DNA"/>
</dbReference>
<evidence type="ECO:0000256" key="4">
    <source>
        <dbReference type="ARBA" id="ARBA00022525"/>
    </source>
</evidence>
<dbReference type="GO" id="GO:0048046">
    <property type="term" value="C:apoplast"/>
    <property type="evidence" value="ECO:0007669"/>
    <property type="project" value="UniProtKB-SubCell"/>
</dbReference>
<dbReference type="SUPFAM" id="SSF51182">
    <property type="entry name" value="RmlC-like cupins"/>
    <property type="match status" value="1"/>
</dbReference>
<evidence type="ECO:0000256" key="12">
    <source>
        <dbReference type="RuleBase" id="RU366015"/>
    </source>
</evidence>
<dbReference type="Gene3D" id="2.60.120.10">
    <property type="entry name" value="Jelly Rolls"/>
    <property type="match status" value="1"/>
</dbReference>
<evidence type="ECO:0000256" key="8">
    <source>
        <dbReference type="ARBA" id="ARBA00023211"/>
    </source>
</evidence>
<feature type="domain" description="Cupin type-1" evidence="14">
    <location>
        <begin position="130"/>
        <end position="279"/>
    </location>
</feature>
<evidence type="ECO:0000259" key="14">
    <source>
        <dbReference type="SMART" id="SM00835"/>
    </source>
</evidence>
<dbReference type="InterPro" id="IPR011051">
    <property type="entry name" value="RmlC_Cupin_sf"/>
</dbReference>
<dbReference type="InterPro" id="IPR014710">
    <property type="entry name" value="RmlC-like_jellyroll"/>
</dbReference>
<evidence type="ECO:0000256" key="6">
    <source>
        <dbReference type="ARBA" id="ARBA00022729"/>
    </source>
</evidence>
<comment type="subcellular location">
    <subcellularLocation>
        <location evidence="1 12">Secreted</location>
        <location evidence="1 12">Extracellular space</location>
        <location evidence="1 12">Apoplast</location>
    </subcellularLocation>
</comment>
<feature type="binding site" evidence="9">
    <location>
        <position position="166"/>
    </location>
    <ligand>
        <name>oxalate</name>
        <dbReference type="ChEBI" id="CHEBI:30623"/>
    </ligand>
</feature>
<dbReference type="CDD" id="cd02241">
    <property type="entry name" value="cupin_OxOx"/>
    <property type="match status" value="1"/>
</dbReference>
<keyword evidence="6" id="KW-0732">Signal</keyword>
<organism evidence="15 16">
    <name type="scientific">Aristolochia fimbriata</name>
    <name type="common">White veined hardy Dutchman's pipe vine</name>
    <dbReference type="NCBI Taxonomy" id="158543"/>
    <lineage>
        <taxon>Eukaryota</taxon>
        <taxon>Viridiplantae</taxon>
        <taxon>Streptophyta</taxon>
        <taxon>Embryophyta</taxon>
        <taxon>Tracheophyta</taxon>
        <taxon>Spermatophyta</taxon>
        <taxon>Magnoliopsida</taxon>
        <taxon>Magnoliidae</taxon>
        <taxon>Piperales</taxon>
        <taxon>Aristolochiaceae</taxon>
        <taxon>Aristolochia</taxon>
    </lineage>
</organism>
<feature type="binding site" evidence="10">
    <location>
        <position position="181"/>
    </location>
    <ligand>
        <name>Mn(2+)</name>
        <dbReference type="ChEBI" id="CHEBI:29035"/>
    </ligand>
</feature>
<feature type="binding site" evidence="9">
    <location>
        <position position="181"/>
    </location>
    <ligand>
        <name>oxalate</name>
        <dbReference type="ChEBI" id="CHEBI:30623"/>
    </ligand>
</feature>
<keyword evidence="16" id="KW-1185">Reference proteome</keyword>